<dbReference type="PANTHER" id="PTHR23043">
    <property type="entry name" value="HYPOXIA-INDUCIBLE FACTOR 1 ALPHA"/>
    <property type="match status" value="1"/>
</dbReference>
<dbReference type="GO" id="GO:0000977">
    <property type="term" value="F:RNA polymerase II transcription regulatory region sequence-specific DNA binding"/>
    <property type="evidence" value="ECO:0007669"/>
    <property type="project" value="TreeGrafter"/>
</dbReference>
<keyword evidence="3" id="KW-0539">Nucleus</keyword>
<gene>
    <name evidence="5" type="primary">trh</name>
    <name evidence="5" type="ORF">EVAR_94152_1</name>
</gene>
<dbReference type="Gene3D" id="3.30.450.20">
    <property type="entry name" value="PAS domain"/>
    <property type="match status" value="1"/>
</dbReference>
<feature type="compositionally biased region" description="Basic and acidic residues" evidence="4">
    <location>
        <begin position="49"/>
        <end position="63"/>
    </location>
</feature>
<name>A0A4C1U6V8_EUMVA</name>
<dbReference type="AlphaFoldDB" id="A0A4C1U6V8"/>
<dbReference type="STRING" id="151549.A0A4C1U6V8"/>
<keyword evidence="1" id="KW-0805">Transcription regulation</keyword>
<comment type="caution">
    <text evidence="5">The sequence shown here is derived from an EMBL/GenBank/DDBJ whole genome shotgun (WGS) entry which is preliminary data.</text>
</comment>
<evidence type="ECO:0000256" key="1">
    <source>
        <dbReference type="ARBA" id="ARBA00023015"/>
    </source>
</evidence>
<sequence>MPQREVRSARKIEATIKVNKLKKKKPPTHRRLTVAQHVTPLTDQSNSHNRSDTRPPDEQFDRCRRSRNSVTAGSNKNLFSENGAKSGQSPAVHQRCWYKVVELLSERLHEAACNLGPFALQSLDGFALSVAADGRFLYISETVSIYLGLSQYPHSSTTRFRLKLAGGRAHFHGGGAANGRARAGRGRGDRI</sequence>
<organism evidence="5 6">
    <name type="scientific">Eumeta variegata</name>
    <name type="common">Bagworm moth</name>
    <name type="synonym">Eumeta japonica</name>
    <dbReference type="NCBI Taxonomy" id="151549"/>
    <lineage>
        <taxon>Eukaryota</taxon>
        <taxon>Metazoa</taxon>
        <taxon>Ecdysozoa</taxon>
        <taxon>Arthropoda</taxon>
        <taxon>Hexapoda</taxon>
        <taxon>Insecta</taxon>
        <taxon>Pterygota</taxon>
        <taxon>Neoptera</taxon>
        <taxon>Endopterygota</taxon>
        <taxon>Lepidoptera</taxon>
        <taxon>Glossata</taxon>
        <taxon>Ditrysia</taxon>
        <taxon>Tineoidea</taxon>
        <taxon>Psychidae</taxon>
        <taxon>Oiketicinae</taxon>
        <taxon>Eumeta</taxon>
    </lineage>
</organism>
<dbReference type="Proteomes" id="UP000299102">
    <property type="component" value="Unassembled WGS sequence"/>
</dbReference>
<feature type="compositionally biased region" description="Polar residues" evidence="4">
    <location>
        <begin position="68"/>
        <end position="88"/>
    </location>
</feature>
<evidence type="ECO:0000256" key="2">
    <source>
        <dbReference type="ARBA" id="ARBA00023163"/>
    </source>
</evidence>
<feature type="compositionally biased region" description="Basic residues" evidence="4">
    <location>
        <begin position="19"/>
        <end position="32"/>
    </location>
</feature>
<evidence type="ECO:0000313" key="6">
    <source>
        <dbReference type="Proteomes" id="UP000299102"/>
    </source>
</evidence>
<feature type="region of interest" description="Disordered" evidence="4">
    <location>
        <begin position="1"/>
        <end position="88"/>
    </location>
</feature>
<reference evidence="5 6" key="1">
    <citation type="journal article" date="2019" name="Commun. Biol.">
        <title>The bagworm genome reveals a unique fibroin gene that provides high tensile strength.</title>
        <authorList>
            <person name="Kono N."/>
            <person name="Nakamura H."/>
            <person name="Ohtoshi R."/>
            <person name="Tomita M."/>
            <person name="Numata K."/>
            <person name="Arakawa K."/>
        </authorList>
    </citation>
    <scope>NUCLEOTIDE SEQUENCE [LARGE SCALE GENOMIC DNA]</scope>
</reference>
<evidence type="ECO:0000256" key="4">
    <source>
        <dbReference type="SAM" id="MobiDB-lite"/>
    </source>
</evidence>
<evidence type="ECO:0000256" key="3">
    <source>
        <dbReference type="ARBA" id="ARBA00023242"/>
    </source>
</evidence>
<dbReference type="OrthoDB" id="6021714at2759"/>
<proteinExistence type="predicted"/>
<feature type="compositionally biased region" description="Polar residues" evidence="4">
    <location>
        <begin position="39"/>
        <end position="48"/>
    </location>
</feature>
<dbReference type="GO" id="GO:0010557">
    <property type="term" value="P:positive regulation of macromolecule biosynthetic process"/>
    <property type="evidence" value="ECO:0007669"/>
    <property type="project" value="UniProtKB-ARBA"/>
</dbReference>
<dbReference type="GO" id="GO:0000981">
    <property type="term" value="F:DNA-binding transcription factor activity, RNA polymerase II-specific"/>
    <property type="evidence" value="ECO:0007669"/>
    <property type="project" value="TreeGrafter"/>
</dbReference>
<keyword evidence="6" id="KW-1185">Reference proteome</keyword>
<accession>A0A4C1U6V8</accession>
<protein>
    <submittedName>
        <fullName evidence="5">Protein trachealess</fullName>
    </submittedName>
</protein>
<feature type="compositionally biased region" description="Basic and acidic residues" evidence="4">
    <location>
        <begin position="1"/>
        <end position="14"/>
    </location>
</feature>
<dbReference type="PANTHER" id="PTHR23043:SF26">
    <property type="entry name" value="PROTEIN TRACHEALESS"/>
    <property type="match status" value="1"/>
</dbReference>
<dbReference type="EMBL" id="BGZK01000136">
    <property type="protein sequence ID" value="GBP22112.1"/>
    <property type="molecule type" value="Genomic_DNA"/>
</dbReference>
<keyword evidence="2" id="KW-0804">Transcription</keyword>
<evidence type="ECO:0000313" key="5">
    <source>
        <dbReference type="EMBL" id="GBP22112.1"/>
    </source>
</evidence>